<evidence type="ECO:0000256" key="3">
    <source>
        <dbReference type="SAM" id="SignalP"/>
    </source>
</evidence>
<comment type="caution">
    <text evidence="5">The sequence shown here is derived from an EMBL/GenBank/DDBJ whole genome shotgun (WGS) entry which is preliminary data.</text>
</comment>
<feature type="signal peptide" evidence="3">
    <location>
        <begin position="1"/>
        <end position="20"/>
    </location>
</feature>
<feature type="domain" description="NodB homology" evidence="4">
    <location>
        <begin position="229"/>
        <end position="299"/>
    </location>
</feature>
<dbReference type="EMBL" id="ACJA02000001">
    <property type="protein sequence ID" value="EFH96463.1"/>
    <property type="molecule type" value="Genomic_DNA"/>
</dbReference>
<dbReference type="PROSITE" id="PS51257">
    <property type="entry name" value="PROKAR_LIPOPROTEIN"/>
    <property type="match status" value="1"/>
</dbReference>
<dbReference type="GO" id="GO:0005975">
    <property type="term" value="P:carbohydrate metabolic process"/>
    <property type="evidence" value="ECO:0007669"/>
    <property type="project" value="InterPro"/>
</dbReference>
<dbReference type="Gene3D" id="3.20.20.370">
    <property type="entry name" value="Glycoside hydrolase/deacetylase"/>
    <property type="match status" value="1"/>
</dbReference>
<feature type="chain" id="PRO_5039725365" evidence="3">
    <location>
        <begin position="21"/>
        <end position="374"/>
    </location>
</feature>
<sequence length="374" mass="43370">MHKKYLLLFFLLLSVALLYSCSKQNEKAQNKSVNPNEYAMHKSKMDEHWETYHGQVYHVFYHPLITDPKVAFTGDTHQAKGNNDWMITVSEFKKSLNELYKNNYIIVNPHDVYDLSSHHVKAKKVKLPKGKKPLIISIDDMNYYSYMRHHGYADRLVLDKNKHVVSETTDSKGHATYSDDNDIVPILNKFVKEHPDFSLNGEKGVVALTGYEGVLGYRTNELTSKDYTKNKKAAEEVVRAMKRDGWSFASHSYGHINFEKTSLDGIKRDTKRWKDEVEPIVGKTDMFVFPHGAQDRHTQAYDYLVDKAGFKFIAGVGPNNFTDISATNVYQDRVAIDGLNLFEFKYKLKPFFNPENVYSKQDRQFFKGNRDYEE</sequence>
<evidence type="ECO:0000313" key="5">
    <source>
        <dbReference type="EMBL" id="EFH96463.1"/>
    </source>
</evidence>
<comment type="subcellular location">
    <subcellularLocation>
        <location evidence="1">Secreted</location>
    </subcellularLocation>
</comment>
<evidence type="ECO:0000259" key="4">
    <source>
        <dbReference type="Pfam" id="PF01522"/>
    </source>
</evidence>
<protein>
    <submittedName>
        <fullName evidence="5">Polysaccharide deacetylase</fullName>
    </submittedName>
</protein>
<dbReference type="InterPro" id="IPR051398">
    <property type="entry name" value="Polysacch_Deacetylase"/>
</dbReference>
<gene>
    <name evidence="5" type="ORF">HMPREF0769_10465</name>
</gene>
<dbReference type="Proteomes" id="UP000003455">
    <property type="component" value="Chromosome"/>
</dbReference>
<dbReference type="AlphaFoldDB" id="A0A0E1XCF0"/>
<dbReference type="PANTHER" id="PTHR34216">
    <property type="match status" value="1"/>
</dbReference>
<dbReference type="PANTHER" id="PTHR34216:SF3">
    <property type="entry name" value="POLY-BETA-1,6-N-ACETYL-D-GLUCOSAMINE N-DEACETYLASE"/>
    <property type="match status" value="1"/>
</dbReference>
<organism evidence="5">
    <name type="scientific">Staphylococcus aureus subsp. aureus MN8</name>
    <dbReference type="NCBI Taxonomy" id="548470"/>
    <lineage>
        <taxon>Bacteria</taxon>
        <taxon>Bacillati</taxon>
        <taxon>Bacillota</taxon>
        <taxon>Bacilli</taxon>
        <taxon>Bacillales</taxon>
        <taxon>Staphylococcaceae</taxon>
        <taxon>Staphylococcus</taxon>
    </lineage>
</organism>
<dbReference type="HOGENOM" id="CLU_040270_1_0_9"/>
<accession>A0A0E1XCF0</accession>
<name>A0A0E1XCF0_STAAU</name>
<evidence type="ECO:0000256" key="1">
    <source>
        <dbReference type="ARBA" id="ARBA00004613"/>
    </source>
</evidence>
<dbReference type="Pfam" id="PF01522">
    <property type="entry name" value="Polysacc_deac_1"/>
    <property type="match status" value="1"/>
</dbReference>
<proteinExistence type="predicted"/>
<reference evidence="5" key="1">
    <citation type="submission" date="2010-05" db="EMBL/GenBank/DDBJ databases">
        <authorList>
            <person name="Muzny D."/>
            <person name="Qin X."/>
            <person name="Buhay C."/>
            <person name="Dugan-Rocha S."/>
            <person name="Ding Y."/>
            <person name="Chen G."/>
            <person name="Hawes A."/>
            <person name="Holder M."/>
            <person name="Jhangiani S."/>
            <person name="Johnson A."/>
            <person name="Khan Z."/>
            <person name="Li Z."/>
            <person name="Liu W."/>
            <person name="Liu X."/>
            <person name="Perez L."/>
            <person name="Shen H."/>
            <person name="Wang Q."/>
            <person name="Watt J."/>
            <person name="Xi L."/>
            <person name="Xin Y."/>
            <person name="Zhou J."/>
            <person name="Deng J."/>
            <person name="Jiang H."/>
            <person name="Liu Y."/>
            <person name="Qu J."/>
            <person name="Song X.-Z."/>
            <person name="Zhang L."/>
            <person name="Villasana D."/>
            <person name="Johnson A."/>
            <person name="Liu J."/>
            <person name="Liyanage D."/>
            <person name="Lorensuhewa L."/>
            <person name="Robinson T."/>
            <person name="Song A."/>
            <person name="Song B.-B."/>
            <person name="Dinh H."/>
            <person name="Thornton R."/>
            <person name="Coyle M."/>
            <person name="Francisco L."/>
            <person name="Jackson L."/>
            <person name="Javaid M."/>
            <person name="Korchina V."/>
            <person name="Kovar C."/>
            <person name="Mata R."/>
            <person name="Mathew T."/>
            <person name="Ngo R."/>
            <person name="Nguyen L."/>
            <person name="Nguyen N."/>
            <person name="Okwuonu G."/>
            <person name="Ongeri F."/>
            <person name="Pham C."/>
            <person name="Simmons D."/>
            <person name="Wilczek-Boney K."/>
            <person name="Hale W."/>
            <person name="Jakkamsetti A."/>
            <person name="Pham P."/>
            <person name="Ruth R."/>
            <person name="San Lucas F."/>
            <person name="Warren J."/>
            <person name="Zhang J."/>
            <person name="Zhao Z."/>
            <person name="Zhou C."/>
            <person name="Zhu D."/>
            <person name="Lee S."/>
            <person name="Bess C."/>
            <person name="Blankenburg K."/>
            <person name="Forbes L."/>
            <person name="Fu Q."/>
            <person name="Gubbala S."/>
            <person name="Hirani K."/>
            <person name="Jayaseelan J.C."/>
            <person name="Lara F."/>
            <person name="Munidasa M."/>
            <person name="Palculict T."/>
            <person name="Patil S."/>
            <person name="Pu L.-L."/>
            <person name="Saada N."/>
            <person name="Tang L."/>
            <person name="Weissenberger G."/>
            <person name="Zhu Y."/>
            <person name="Hemphill L."/>
            <person name="Shang Y."/>
            <person name="Youmans B."/>
            <person name="Ayvaz T."/>
            <person name="Ross M."/>
            <person name="Santibanez J."/>
            <person name="Aqrawi P."/>
            <person name="Gross S."/>
            <person name="Joshi V."/>
            <person name="Fowler G."/>
            <person name="Nazareth L."/>
            <person name="Reid J."/>
            <person name="Worley K."/>
            <person name="Petrosino J."/>
            <person name="Highlander S."/>
            <person name="Gibbs R."/>
        </authorList>
    </citation>
    <scope>NUCLEOTIDE SEQUENCE [LARGE SCALE GENOMIC DNA]</scope>
    <source>
        <strain evidence="5">MN8</strain>
    </source>
</reference>
<dbReference type="GO" id="GO:0016810">
    <property type="term" value="F:hydrolase activity, acting on carbon-nitrogen (but not peptide) bonds"/>
    <property type="evidence" value="ECO:0007669"/>
    <property type="project" value="InterPro"/>
</dbReference>
<keyword evidence="2 3" id="KW-0732">Signal</keyword>
<evidence type="ECO:0000256" key="2">
    <source>
        <dbReference type="ARBA" id="ARBA00022729"/>
    </source>
</evidence>
<dbReference type="RefSeq" id="WP_000549234.1">
    <property type="nucleotide sequence ID" value="NZ_CM000952.1"/>
</dbReference>
<dbReference type="SUPFAM" id="SSF88713">
    <property type="entry name" value="Glycoside hydrolase/deacetylase"/>
    <property type="match status" value="1"/>
</dbReference>
<dbReference type="GO" id="GO:0005576">
    <property type="term" value="C:extracellular region"/>
    <property type="evidence" value="ECO:0007669"/>
    <property type="project" value="UniProtKB-SubCell"/>
</dbReference>
<dbReference type="InterPro" id="IPR011330">
    <property type="entry name" value="Glyco_hydro/deAcase_b/a-brl"/>
</dbReference>
<dbReference type="InterPro" id="IPR002509">
    <property type="entry name" value="NODB_dom"/>
</dbReference>